<dbReference type="OrthoDB" id="10387839at2759"/>
<keyword evidence="1" id="KW-1133">Transmembrane helix</keyword>
<gene>
    <name evidence="2" type="ORF">BCR36DRAFT_416367</name>
</gene>
<name>A0A1Y1UXU1_9FUNG</name>
<keyword evidence="1" id="KW-0812">Transmembrane</keyword>
<accession>A0A1Y1UXU1</accession>
<evidence type="ECO:0000256" key="1">
    <source>
        <dbReference type="SAM" id="Phobius"/>
    </source>
</evidence>
<dbReference type="Proteomes" id="UP000193719">
    <property type="component" value="Unassembled WGS sequence"/>
</dbReference>
<organism evidence="2 3">
    <name type="scientific">Piromyces finnis</name>
    <dbReference type="NCBI Taxonomy" id="1754191"/>
    <lineage>
        <taxon>Eukaryota</taxon>
        <taxon>Fungi</taxon>
        <taxon>Fungi incertae sedis</taxon>
        <taxon>Chytridiomycota</taxon>
        <taxon>Chytridiomycota incertae sedis</taxon>
        <taxon>Neocallimastigomycetes</taxon>
        <taxon>Neocallimastigales</taxon>
        <taxon>Neocallimastigaceae</taxon>
        <taxon>Piromyces</taxon>
    </lineage>
</organism>
<dbReference type="EMBL" id="MCFH01000072">
    <property type="protein sequence ID" value="ORX42064.1"/>
    <property type="molecule type" value="Genomic_DNA"/>
</dbReference>
<proteinExistence type="predicted"/>
<protein>
    <submittedName>
        <fullName evidence="2">Uncharacterized protein</fullName>
    </submittedName>
</protein>
<evidence type="ECO:0000313" key="2">
    <source>
        <dbReference type="EMBL" id="ORX42064.1"/>
    </source>
</evidence>
<reference evidence="2 3" key="1">
    <citation type="submission" date="2016-08" db="EMBL/GenBank/DDBJ databases">
        <title>Genomes of anaerobic fungi encode conserved fungal cellulosomes for biomass hydrolysis.</title>
        <authorList>
            <consortium name="DOE Joint Genome Institute"/>
            <person name="Haitjema C.H."/>
            <person name="Gilmore S.P."/>
            <person name="Henske J.K."/>
            <person name="Solomon K.V."/>
            <person name="De Groot R."/>
            <person name="Kuo A."/>
            <person name="Mondo S.J."/>
            <person name="Salamov A.A."/>
            <person name="Labutti K."/>
            <person name="Zhao Z."/>
            <person name="Chiniquy J."/>
            <person name="Barry K."/>
            <person name="Brewer H.M."/>
            <person name="Purvine S.O."/>
            <person name="Wright A.T."/>
            <person name="Boxma B."/>
            <person name="Van Alen T."/>
            <person name="Hackstein J.H."/>
            <person name="Baker S.E."/>
            <person name="Grigoriev I.V."/>
            <person name="O'Malley M.A."/>
        </authorList>
    </citation>
    <scope>NUCLEOTIDE SEQUENCE [LARGE SCALE GENOMIC DNA]</scope>
    <source>
        <strain evidence="3">finn</strain>
    </source>
</reference>
<keyword evidence="1" id="KW-0472">Membrane</keyword>
<dbReference type="AlphaFoldDB" id="A0A1Y1UXU1"/>
<evidence type="ECO:0000313" key="3">
    <source>
        <dbReference type="Proteomes" id="UP000193719"/>
    </source>
</evidence>
<reference evidence="2 3" key="2">
    <citation type="submission" date="2016-08" db="EMBL/GenBank/DDBJ databases">
        <title>Pervasive Adenine N6-methylation of Active Genes in Fungi.</title>
        <authorList>
            <consortium name="DOE Joint Genome Institute"/>
            <person name="Mondo S.J."/>
            <person name="Dannebaum R.O."/>
            <person name="Kuo R.C."/>
            <person name="Labutti K."/>
            <person name="Haridas S."/>
            <person name="Kuo A."/>
            <person name="Salamov A."/>
            <person name="Ahrendt S.R."/>
            <person name="Lipzen A."/>
            <person name="Sullivan W."/>
            <person name="Andreopoulos W.B."/>
            <person name="Clum A."/>
            <person name="Lindquist E."/>
            <person name="Daum C."/>
            <person name="Ramamoorthy G.K."/>
            <person name="Gryganskyi A."/>
            <person name="Culley D."/>
            <person name="Magnuson J.K."/>
            <person name="James T.Y."/>
            <person name="O'Malley M.A."/>
            <person name="Stajich J.E."/>
            <person name="Spatafora J.W."/>
            <person name="Visel A."/>
            <person name="Grigoriev I.V."/>
        </authorList>
    </citation>
    <scope>NUCLEOTIDE SEQUENCE [LARGE SCALE GENOMIC DNA]</scope>
    <source>
        <strain evidence="3">finn</strain>
    </source>
</reference>
<sequence>MDINILYLLSFISVIIKYVSANLGLFGYDAFATYRLNRLPIEKESECVSWDIGSSPIPPTNDTEELTEDDIVKYKFAMVEIKPGCTTGIKLAYDNTGDVGFFSAFEYYSDMEIDLIVLNGKLNINLEEPNSDKYTTIKSVDETEFTEEEIQNYNFTSYIIKFPETMDGEYSVINFSNPDPENSVKFYMRKARLIYITPRTVLDNLKLYGNDWSFYCLKNSTFINNIMYKFVNPTGCLSIDLKDPYVGPWASFRFEIKAPQDFKLYTGMEIEGELKLLTFWNKTEEGQDFVFNEDEWSTIEVEFKDIMYDKLYDRLDICNGSSDTSWMKIRNIYFEPSYKYLSSSKDAQSCCPFNQCICTVQYKKVYVRRNTNDSNSIFSHSLKLTNAM</sequence>
<comment type="caution">
    <text evidence="2">The sequence shown here is derived from an EMBL/GenBank/DDBJ whole genome shotgun (WGS) entry which is preliminary data.</text>
</comment>
<keyword evidence="3" id="KW-1185">Reference proteome</keyword>
<feature type="transmembrane region" description="Helical" evidence="1">
    <location>
        <begin position="6"/>
        <end position="28"/>
    </location>
</feature>
<feature type="non-terminal residue" evidence="2">
    <location>
        <position position="388"/>
    </location>
</feature>